<evidence type="ECO:0000259" key="1">
    <source>
        <dbReference type="PROSITE" id="PS50882"/>
    </source>
</evidence>
<evidence type="ECO:0000313" key="3">
    <source>
        <dbReference type="Proteomes" id="UP001497383"/>
    </source>
</evidence>
<keyword evidence="3" id="KW-1185">Reference proteome</keyword>
<dbReference type="RefSeq" id="XP_066832618.1">
    <property type="nucleotide sequence ID" value="XM_066976039.1"/>
</dbReference>
<protein>
    <recommendedName>
        <fullName evidence="1">YTH domain-containing protein</fullName>
    </recommendedName>
</protein>
<organism evidence="2 3">
    <name type="scientific">Lodderomyces beijingensis</name>
    <dbReference type="NCBI Taxonomy" id="1775926"/>
    <lineage>
        <taxon>Eukaryota</taxon>
        <taxon>Fungi</taxon>
        <taxon>Dikarya</taxon>
        <taxon>Ascomycota</taxon>
        <taxon>Saccharomycotina</taxon>
        <taxon>Pichiomycetes</taxon>
        <taxon>Debaryomycetaceae</taxon>
        <taxon>Candida/Lodderomyces clade</taxon>
        <taxon>Lodderomyces</taxon>
    </lineage>
</organism>
<dbReference type="EMBL" id="OZ022411">
    <property type="protein sequence ID" value="CAK9441812.1"/>
    <property type="molecule type" value="Genomic_DNA"/>
</dbReference>
<dbReference type="PROSITE" id="PS50882">
    <property type="entry name" value="YTH"/>
    <property type="match status" value="1"/>
</dbReference>
<feature type="domain" description="YTH" evidence="1">
    <location>
        <begin position="17"/>
        <end position="157"/>
    </location>
</feature>
<evidence type="ECO:0000313" key="2">
    <source>
        <dbReference type="EMBL" id="CAK9441812.1"/>
    </source>
</evidence>
<dbReference type="Gene3D" id="3.10.590.10">
    <property type="entry name" value="ph1033 like domains"/>
    <property type="match status" value="1"/>
</dbReference>
<reference evidence="2 3" key="1">
    <citation type="submission" date="2024-03" db="EMBL/GenBank/DDBJ databases">
        <authorList>
            <person name="Brejova B."/>
        </authorList>
    </citation>
    <scope>NUCLEOTIDE SEQUENCE [LARGE SCALE GENOMIC DNA]</scope>
    <source>
        <strain evidence="2 3">CBS 14171</strain>
    </source>
</reference>
<dbReference type="InterPro" id="IPR007275">
    <property type="entry name" value="YTH_domain"/>
</dbReference>
<dbReference type="Proteomes" id="UP001497383">
    <property type="component" value="Chromosome 7"/>
</dbReference>
<accession>A0ABP0ZTJ2</accession>
<gene>
    <name evidence="2" type="ORF">LODBEIA_P56800</name>
</gene>
<sequence length="165" mass="18503">MTFWTYKGAEFPVPYSSRFFVIKSYSVMDVHASFEHGIWTSTEMGNRRLDRAFRESRGGAFGGAGKVFLFFSVNASGRFCGVCEMVGAVDFTRSSGVWSEQGKWRGVFAVEWMMVADVPNRCLQHLKVAGNEDRPVTCSRDTQEIPFETGVAMLKIVSSRQGQDL</sequence>
<dbReference type="PANTHER" id="PTHR12357:SF89">
    <property type="entry name" value="YTH DOMAIN-CONTAINING FAMILY PROTEIN"/>
    <property type="match status" value="1"/>
</dbReference>
<dbReference type="PANTHER" id="PTHR12357">
    <property type="entry name" value="YTH YT521-B HOMOLOGY DOMAIN-CONTAINING"/>
    <property type="match status" value="1"/>
</dbReference>
<dbReference type="GeneID" id="92210876"/>
<name>A0ABP0ZTJ2_9ASCO</name>
<dbReference type="InterPro" id="IPR045168">
    <property type="entry name" value="YTH_prot"/>
</dbReference>
<dbReference type="Pfam" id="PF04146">
    <property type="entry name" value="YTH"/>
    <property type="match status" value="1"/>
</dbReference>
<proteinExistence type="predicted"/>
<dbReference type="CDD" id="cd21134">
    <property type="entry name" value="YTH"/>
    <property type="match status" value="1"/>
</dbReference>